<comment type="caution">
    <text evidence="2">The sequence shown here is derived from an EMBL/GenBank/DDBJ whole genome shotgun (WGS) entry which is preliminary data.</text>
</comment>
<proteinExistence type="predicted"/>
<gene>
    <name evidence="2" type="ORF">FH692_09830</name>
</gene>
<dbReference type="EMBL" id="VIEK01000018">
    <property type="protein sequence ID" value="TQE86928.1"/>
    <property type="molecule type" value="Genomic_DNA"/>
</dbReference>
<dbReference type="AlphaFoldDB" id="A0A540UQY8"/>
<dbReference type="PANTHER" id="PTHR39639:SF1">
    <property type="entry name" value="DUF262 DOMAIN-CONTAINING PROTEIN"/>
    <property type="match status" value="1"/>
</dbReference>
<protein>
    <submittedName>
        <fullName evidence="2">DUF262 domain-containing protein</fullName>
    </submittedName>
</protein>
<dbReference type="InterPro" id="IPR004919">
    <property type="entry name" value="GmrSD_N"/>
</dbReference>
<evidence type="ECO:0000313" key="2">
    <source>
        <dbReference type="EMBL" id="TQE86928.1"/>
    </source>
</evidence>
<dbReference type="PANTHER" id="PTHR39639">
    <property type="entry name" value="CHROMOSOME 16, WHOLE GENOME SHOTGUN SEQUENCE"/>
    <property type="match status" value="1"/>
</dbReference>
<feature type="domain" description="GmrSD restriction endonucleases N-terminal" evidence="1">
    <location>
        <begin position="13"/>
        <end position="167"/>
    </location>
</feature>
<evidence type="ECO:0000259" key="1">
    <source>
        <dbReference type="Pfam" id="PF03235"/>
    </source>
</evidence>
<evidence type="ECO:0000313" key="3">
    <source>
        <dbReference type="Proteomes" id="UP000315224"/>
    </source>
</evidence>
<dbReference type="Pfam" id="PF03235">
    <property type="entry name" value="GmrSD_N"/>
    <property type="match status" value="1"/>
</dbReference>
<sequence length="364" mass="42437">MEYTTISHDIETIKNKINRGQIKMDSDFQRGQVWNLSKKQKLIDTILRRWPIPPIQIVKLHDTEEILDGLQRVSSIIEFLNGSFPIDGNIEPVNKELKELNGLTFKEIEEKVSKDNNPLYKKIYNIILGTSISAYYIQNPTSEEIAELFYRFNSPMQLNPVEKRNAFMGETRAKIKELNQFFINSGASKETLGFNDIRGLYEDILVKVCYYYEFPGKRNIKLTTDELIALYRENYVFSTETIQVLKSSIELFFKVINRYFERSKLKLSRTTVFSILLFICNNLKLINEKIVQNIILFSIGTIESDSAIYRLYRGISTTGTTDALNINLREYILYKVAFSDMDSIRNLNAEDLYPSMIEYMRELG</sequence>
<dbReference type="Proteomes" id="UP000315224">
    <property type="component" value="Unassembled WGS sequence"/>
</dbReference>
<organism evidence="2 3">
    <name type="scientific">Streptococcus suis</name>
    <dbReference type="NCBI Taxonomy" id="1307"/>
    <lineage>
        <taxon>Bacteria</taxon>
        <taxon>Bacillati</taxon>
        <taxon>Bacillota</taxon>
        <taxon>Bacilli</taxon>
        <taxon>Lactobacillales</taxon>
        <taxon>Streptococcaceae</taxon>
        <taxon>Streptococcus</taxon>
    </lineage>
</organism>
<accession>A0A540UQY8</accession>
<dbReference type="RefSeq" id="WP_141600569.1">
    <property type="nucleotide sequence ID" value="NZ_VIEK01000018.1"/>
</dbReference>
<name>A0A540UQY8_STRSU</name>
<reference evidence="2 3" key="1">
    <citation type="submission" date="2019-06" db="EMBL/GenBank/DDBJ databases">
        <title>Comprehensive assessment of Oxford Nanopore MinION sequencing for bacterial characterization and routine diagnosis.</title>
        <authorList>
            <person name="Tan S."/>
            <person name="Dvorak C.M.T."/>
            <person name="Gebhart C."/>
            <person name="Estrada A."/>
            <person name="Marthaler D.G."/>
            <person name="Murtaugh M.P."/>
        </authorList>
    </citation>
    <scope>NUCLEOTIDE SEQUENCE [LARGE SCALE GENOMIC DNA]</scope>
    <source>
        <strain evidence="2 3">2017UMN1435.21</strain>
    </source>
</reference>